<keyword evidence="2" id="KW-1185">Reference proteome</keyword>
<evidence type="ECO:0000313" key="2">
    <source>
        <dbReference type="Proteomes" id="UP000249661"/>
    </source>
</evidence>
<sequence>MSDTNMYSFHPEGKVIFVLTEEPSTPSDSTYREDHESGNFGFASARSGTCSSQRSYINLAELIPKNVNSSSSTIALALKNEILKGEQTLSETPQAPNKYLIQASEKHLALSSPVFKQMLSGLWKETIDLATEGHIRFEIKKWNLQPFLIFLQVMHGRPEPKGLDVDTITEVALLVDYYQCLAEFRRAMRAWLKEVKKTLSPSYETYMKCLWVCWQLRRSSDFRDFGILVVYFADGLIEGEGLPFHPVVLDKLNAARKKALTPIIRRLPMHYNSERPAEWVHRGFCGECATLLSDLLDLDIRQAAREAYPVAPFSGLSFAKLVVTECRGRRCQDMGIIHIERMYQTVDHSDAGSVSRFVRKLNIKPVTLEECLKVMAR</sequence>
<name>A0ACD1GZE6_9EURO</name>
<reference evidence="1" key="1">
    <citation type="submission" date="2018-02" db="EMBL/GenBank/DDBJ databases">
        <title>The genomes of Aspergillus section Nigri reveals drivers in fungal speciation.</title>
        <authorList>
            <consortium name="DOE Joint Genome Institute"/>
            <person name="Vesth T.C."/>
            <person name="Nybo J."/>
            <person name="Theobald S."/>
            <person name="Brandl J."/>
            <person name="Frisvad J.C."/>
            <person name="Nielsen K.F."/>
            <person name="Lyhne E.K."/>
            <person name="Kogle M.E."/>
            <person name="Kuo A."/>
            <person name="Riley R."/>
            <person name="Clum A."/>
            <person name="Nolan M."/>
            <person name="Lipzen A."/>
            <person name="Salamov A."/>
            <person name="Henrissat B."/>
            <person name="Wiebenga A."/>
            <person name="De vries R.P."/>
            <person name="Grigoriev I.V."/>
            <person name="Mortensen U.H."/>
            <person name="Andersen M.R."/>
            <person name="Baker S.E."/>
        </authorList>
    </citation>
    <scope>NUCLEOTIDE SEQUENCE</scope>
    <source>
        <strain evidence="1">CBS 121060</strain>
    </source>
</reference>
<protein>
    <submittedName>
        <fullName evidence="1">Uncharacterized protein</fullName>
    </submittedName>
</protein>
<evidence type="ECO:0000313" key="1">
    <source>
        <dbReference type="EMBL" id="RAH66712.1"/>
    </source>
</evidence>
<accession>A0ACD1GZE6</accession>
<proteinExistence type="predicted"/>
<dbReference type="Proteomes" id="UP000249661">
    <property type="component" value="Unassembled WGS sequence"/>
</dbReference>
<dbReference type="EMBL" id="KZ824980">
    <property type="protein sequence ID" value="RAH66712.1"/>
    <property type="molecule type" value="Genomic_DNA"/>
</dbReference>
<gene>
    <name evidence="1" type="ORF">BO66DRAFT_459087</name>
</gene>
<organism evidence="1 2">
    <name type="scientific">Aspergillus aculeatinus CBS 121060</name>
    <dbReference type="NCBI Taxonomy" id="1448322"/>
    <lineage>
        <taxon>Eukaryota</taxon>
        <taxon>Fungi</taxon>
        <taxon>Dikarya</taxon>
        <taxon>Ascomycota</taxon>
        <taxon>Pezizomycotina</taxon>
        <taxon>Eurotiomycetes</taxon>
        <taxon>Eurotiomycetidae</taxon>
        <taxon>Eurotiales</taxon>
        <taxon>Aspergillaceae</taxon>
        <taxon>Aspergillus</taxon>
        <taxon>Aspergillus subgen. Circumdati</taxon>
    </lineage>
</organism>